<name>A0A2S1R422_9ACTN</name>
<gene>
    <name evidence="3" type="ORF">A6035_01080</name>
</gene>
<dbReference type="AlphaFoldDB" id="A0A2S1R422"/>
<evidence type="ECO:0000313" key="3">
    <source>
        <dbReference type="EMBL" id="AWH91005.1"/>
    </source>
</evidence>
<sequence length="352" mass="40063">MGTTEKNRIDEGLFGPGSVAWKVWTFPASALQGFARAVTIEHLDPDLTAAVDETGQVIQRTPLRYDRTMEYFSAVLFADTPTVIKMSDILMKVHSRAYGINKVTGNEYDSNNPDSQLWIHMTAWHSILYVYELFGPGRLSRDEELEYWAQCAIAAEVQPIRQEDVPRSRGEVQKYFDDWRDKLAASEAAISNVDHILDGFETIEPRLPAFVKKAGRPFLRASIIATYPRWMRPLLGVTQSRAVDFGSIALWRMFYKAAHNNPRLMMAMVERISPRSVRYIEPAIRGIKADSPRTHSPSWARERYGDPRTPLEQYADIKAARAEGTADVPYEHNHRDPVIEFKEADTSTAAER</sequence>
<proteinExistence type="predicted"/>
<evidence type="ECO:0000256" key="1">
    <source>
        <dbReference type="SAM" id="MobiDB-lite"/>
    </source>
</evidence>
<feature type="region of interest" description="Disordered" evidence="1">
    <location>
        <begin position="326"/>
        <end position="352"/>
    </location>
</feature>
<protein>
    <recommendedName>
        <fullName evidence="2">ER-bound oxygenase mpaB/mpaB'/Rubber oxygenase catalytic domain-containing protein</fullName>
    </recommendedName>
</protein>
<dbReference type="KEGG" id="dlu:A6035_01080"/>
<dbReference type="PANTHER" id="PTHR36151:SF3">
    <property type="entry name" value="ER-BOUND OXYGENASE MPAB_MPAB'_RUBBER OXYGENASE CATALYTIC DOMAIN-CONTAINING PROTEIN"/>
    <property type="match status" value="1"/>
</dbReference>
<dbReference type="PANTHER" id="PTHR36151">
    <property type="entry name" value="BLR2777 PROTEIN"/>
    <property type="match status" value="1"/>
</dbReference>
<dbReference type="GO" id="GO:0016491">
    <property type="term" value="F:oxidoreductase activity"/>
    <property type="evidence" value="ECO:0007669"/>
    <property type="project" value="InterPro"/>
</dbReference>
<dbReference type="InterPro" id="IPR018713">
    <property type="entry name" value="MPAB/Lcp_cat_dom"/>
</dbReference>
<accession>A0A2S1R422</accession>
<dbReference type="EMBL" id="CP015449">
    <property type="protein sequence ID" value="AWH91005.1"/>
    <property type="molecule type" value="Genomic_DNA"/>
</dbReference>
<dbReference type="Pfam" id="PF09995">
    <property type="entry name" value="MPAB_Lcp_cat"/>
    <property type="match status" value="1"/>
</dbReference>
<dbReference type="Proteomes" id="UP000244928">
    <property type="component" value="Chromosome"/>
</dbReference>
<reference evidence="3 4" key="1">
    <citation type="submission" date="2016-04" db="EMBL/GenBank/DDBJ databases">
        <title>Complete genome sequence of Dietzia lutea YIM 80766T, a strain isolated from desert soil in Egypt.</title>
        <authorList>
            <person name="Zhao J."/>
            <person name="Hu B."/>
            <person name="Geng S."/>
            <person name="Nie Y."/>
            <person name="Tang Y."/>
        </authorList>
    </citation>
    <scope>NUCLEOTIDE SEQUENCE [LARGE SCALE GENOMIC DNA]</scope>
    <source>
        <strain evidence="3 4">YIM 80766</strain>
    </source>
</reference>
<feature type="compositionally biased region" description="Basic and acidic residues" evidence="1">
    <location>
        <begin position="329"/>
        <end position="352"/>
    </location>
</feature>
<evidence type="ECO:0000313" key="4">
    <source>
        <dbReference type="Proteomes" id="UP000244928"/>
    </source>
</evidence>
<organism evidence="3 4">
    <name type="scientific">Dietzia lutea</name>
    <dbReference type="NCBI Taxonomy" id="546160"/>
    <lineage>
        <taxon>Bacteria</taxon>
        <taxon>Bacillati</taxon>
        <taxon>Actinomycetota</taxon>
        <taxon>Actinomycetes</taxon>
        <taxon>Mycobacteriales</taxon>
        <taxon>Dietziaceae</taxon>
        <taxon>Dietzia</taxon>
    </lineage>
</organism>
<dbReference type="RefSeq" id="WP_108846271.1">
    <property type="nucleotide sequence ID" value="NZ_CP015449.1"/>
</dbReference>
<evidence type="ECO:0000259" key="2">
    <source>
        <dbReference type="Pfam" id="PF09995"/>
    </source>
</evidence>
<feature type="domain" description="ER-bound oxygenase mpaB/mpaB'/Rubber oxygenase catalytic" evidence="2">
    <location>
        <begin position="21"/>
        <end position="242"/>
    </location>
</feature>
<keyword evidence="4" id="KW-1185">Reference proteome</keyword>
<dbReference type="OrthoDB" id="108890at2"/>